<evidence type="ECO:0000313" key="1">
    <source>
        <dbReference type="EMBL" id="MFJ5320393.1"/>
    </source>
</evidence>
<dbReference type="RefSeq" id="WP_015840838.1">
    <property type="nucleotide sequence ID" value="NZ_CP046377.1"/>
</dbReference>
<gene>
    <name evidence="1" type="ORF">ACIPSN_03215</name>
</gene>
<sequence length="97" mass="10606">MRKAPTEVPKGLIRPSFPPSPPMTIIALENARRAQVLAIEISVSEQRREDLTQLVLSEISDFFAGIGQPGEPETPEEMQTVLMARVQSVFSGSGTLK</sequence>
<protein>
    <submittedName>
        <fullName evidence="1">Uncharacterized protein</fullName>
    </submittedName>
</protein>
<accession>A0ABW8FUA2</accession>
<dbReference type="Proteomes" id="UP001617714">
    <property type="component" value="Unassembled WGS sequence"/>
</dbReference>
<keyword evidence="2" id="KW-1185">Reference proteome</keyword>
<organism evidence="1 2">
    <name type="scientific">Pectobacterium parvum</name>
    <dbReference type="NCBI Taxonomy" id="2778550"/>
    <lineage>
        <taxon>Bacteria</taxon>
        <taxon>Pseudomonadati</taxon>
        <taxon>Pseudomonadota</taxon>
        <taxon>Gammaproteobacteria</taxon>
        <taxon>Enterobacterales</taxon>
        <taxon>Pectobacteriaceae</taxon>
        <taxon>Pectobacterium</taxon>
    </lineage>
</organism>
<proteinExistence type="predicted"/>
<evidence type="ECO:0000313" key="2">
    <source>
        <dbReference type="Proteomes" id="UP001617714"/>
    </source>
</evidence>
<comment type="caution">
    <text evidence="1">The sequence shown here is derived from an EMBL/GenBank/DDBJ whole genome shotgun (WGS) entry which is preliminary data.</text>
</comment>
<name>A0ABW8FUA2_9GAMM</name>
<dbReference type="EMBL" id="JBIXKD010000003">
    <property type="protein sequence ID" value="MFJ5320393.1"/>
    <property type="molecule type" value="Genomic_DNA"/>
</dbReference>
<reference evidence="1 2" key="1">
    <citation type="submission" date="2024-10" db="EMBL/GenBank/DDBJ databases">
        <authorList>
            <person name="Lu C.-H."/>
        </authorList>
    </citation>
    <scope>NUCLEOTIDE SEQUENCE [LARGE SCALE GENOMIC DNA]</scope>
    <source>
        <strain evidence="1 2">22QBSP01-2</strain>
    </source>
</reference>